<dbReference type="EMBL" id="JBEHCU010004456">
    <property type="protein sequence ID" value="KAL1401617.1"/>
    <property type="molecule type" value="Genomic_DNA"/>
</dbReference>
<evidence type="ECO:0000313" key="3">
    <source>
        <dbReference type="EMBL" id="KAL1401617.1"/>
    </source>
</evidence>
<evidence type="ECO:0000313" key="4">
    <source>
        <dbReference type="Proteomes" id="UP001562425"/>
    </source>
</evidence>
<dbReference type="Proteomes" id="UP001562425">
    <property type="component" value="Unassembled WGS sequence"/>
</dbReference>
<sequence length="529" mass="58931">MDGRHKLSASGRTRDVRRVLAEIGPGKLLGVAERLPSGAEYFVFRGIPYAKAPVGELRFQPPQPLPQLPTSPMDCAQDAPGCFTVDNYLPNDQMSEDCLHLNVFTPSLPSNPPSETPQLPVMVWFHGGGFVTGSAQSSMYGAKHLVQEGVVVVTVNYRLGPLGFLCLPDVGIHGNMGLKDQRMSLVPLFHKAIAQSGTAFNQWVLQKDPDGRARRLAKLLGCKDENNDEQVYECLLTASPKEITDLQYQVMTSEERSVVVNFPFTPVVERTDSQHPIIIEHPVELIKKELPKSIPIMMGIMSEEGVALASHVLSSLELYERTLETQLLPFALDVADEKIRKDAFSTIKKFFFKEQALSIETVPNLVQVLGDNANKFAGYLSAELHNLHQSSPLYFYIFSYMSQLNKLRELSQAPASCPGAAHGDDLCYLFSSSFFNTDNTSESSPAREYRTTMCKLWTNFAKFGTPTPDNSLGFRWSSVQEAVGLNGQFELHALDLNDRPTMVANPFAERFNFWKALFQQYNGSHLNIN</sequence>
<feature type="domain" description="Carboxylesterase type B" evidence="2">
    <location>
        <begin position="188"/>
        <end position="514"/>
    </location>
</feature>
<evidence type="ECO:0000256" key="1">
    <source>
        <dbReference type="ARBA" id="ARBA00023180"/>
    </source>
</evidence>
<dbReference type="Pfam" id="PF00135">
    <property type="entry name" value="COesterase"/>
    <property type="match status" value="2"/>
</dbReference>
<organism evidence="3 4">
    <name type="scientific">Culex pipiens pipiens</name>
    <name type="common">Northern house mosquito</name>
    <dbReference type="NCBI Taxonomy" id="38569"/>
    <lineage>
        <taxon>Eukaryota</taxon>
        <taxon>Metazoa</taxon>
        <taxon>Ecdysozoa</taxon>
        <taxon>Arthropoda</taxon>
        <taxon>Hexapoda</taxon>
        <taxon>Insecta</taxon>
        <taxon>Pterygota</taxon>
        <taxon>Neoptera</taxon>
        <taxon>Endopterygota</taxon>
        <taxon>Diptera</taxon>
        <taxon>Nematocera</taxon>
        <taxon>Culicoidea</taxon>
        <taxon>Culicidae</taxon>
        <taxon>Culicinae</taxon>
        <taxon>Culicini</taxon>
        <taxon>Culex</taxon>
        <taxon>Culex</taxon>
    </lineage>
</organism>
<accession>A0ABD1DRR8</accession>
<protein>
    <recommendedName>
        <fullName evidence="2">Carboxylesterase type B domain-containing protein</fullName>
    </recommendedName>
</protein>
<comment type="caution">
    <text evidence="3">The sequence shown here is derived from an EMBL/GenBank/DDBJ whole genome shotgun (WGS) entry which is preliminary data.</text>
</comment>
<feature type="domain" description="Carboxylesterase type B" evidence="2">
    <location>
        <begin position="24"/>
        <end position="185"/>
    </location>
</feature>
<dbReference type="InterPro" id="IPR029058">
    <property type="entry name" value="AB_hydrolase_fold"/>
</dbReference>
<name>A0ABD1DRR8_CULPP</name>
<dbReference type="InterPro" id="IPR050309">
    <property type="entry name" value="Type-B_Carboxylest/Lipase"/>
</dbReference>
<keyword evidence="1" id="KW-0325">Glycoprotein</keyword>
<dbReference type="PANTHER" id="PTHR11559">
    <property type="entry name" value="CARBOXYLESTERASE"/>
    <property type="match status" value="1"/>
</dbReference>
<dbReference type="Gene3D" id="3.40.50.1820">
    <property type="entry name" value="alpha/beta hydrolase"/>
    <property type="match status" value="2"/>
</dbReference>
<keyword evidence="4" id="KW-1185">Reference proteome</keyword>
<dbReference type="InterPro" id="IPR002018">
    <property type="entry name" value="CarbesteraseB"/>
</dbReference>
<evidence type="ECO:0000259" key="2">
    <source>
        <dbReference type="Pfam" id="PF00135"/>
    </source>
</evidence>
<gene>
    <name evidence="3" type="ORF">pipiens_006472</name>
</gene>
<dbReference type="AlphaFoldDB" id="A0ABD1DRR8"/>
<reference evidence="3 4" key="1">
    <citation type="submission" date="2024-05" db="EMBL/GenBank/DDBJ databases">
        <title>Culex pipiens pipiens assembly and annotation.</title>
        <authorList>
            <person name="Alout H."/>
            <person name="Durand T."/>
        </authorList>
    </citation>
    <scope>NUCLEOTIDE SEQUENCE [LARGE SCALE GENOMIC DNA]</scope>
    <source>
        <strain evidence="3">HA-2024</strain>
        <tissue evidence="3">Whole body</tissue>
    </source>
</reference>
<proteinExistence type="predicted"/>
<dbReference type="SUPFAM" id="SSF53474">
    <property type="entry name" value="alpha/beta-Hydrolases"/>
    <property type="match status" value="1"/>
</dbReference>